<organism evidence="1 2">
    <name type="scientific">Streptomyces poonensis</name>
    <dbReference type="NCBI Taxonomy" id="68255"/>
    <lineage>
        <taxon>Bacteria</taxon>
        <taxon>Bacillati</taxon>
        <taxon>Actinomycetota</taxon>
        <taxon>Actinomycetes</taxon>
        <taxon>Kitasatosporales</taxon>
        <taxon>Streptomycetaceae</taxon>
        <taxon>Streptomyces</taxon>
    </lineage>
</organism>
<accession>A0A918UXI4</accession>
<comment type="caution">
    <text evidence="1">The sequence shown here is derived from an EMBL/GenBank/DDBJ whole genome shotgun (WGS) entry which is preliminary data.</text>
</comment>
<evidence type="ECO:0000313" key="2">
    <source>
        <dbReference type="Proteomes" id="UP000622166"/>
    </source>
</evidence>
<keyword evidence="2" id="KW-1185">Reference proteome</keyword>
<reference evidence="1" key="2">
    <citation type="submission" date="2020-09" db="EMBL/GenBank/DDBJ databases">
        <authorList>
            <person name="Sun Q."/>
            <person name="Ohkuma M."/>
        </authorList>
    </citation>
    <scope>NUCLEOTIDE SEQUENCE</scope>
    <source>
        <strain evidence="1">JCM 4815</strain>
    </source>
</reference>
<proteinExistence type="predicted"/>
<dbReference type="EMBL" id="BMVW01000025">
    <property type="protein sequence ID" value="GGZ40952.1"/>
    <property type="molecule type" value="Genomic_DNA"/>
</dbReference>
<evidence type="ECO:0000313" key="1">
    <source>
        <dbReference type="EMBL" id="GGZ40952.1"/>
    </source>
</evidence>
<sequence length="111" mass="12122">MRRWVGFVTRDDMVLPCPSVLVLGLPRAARLRGARGPAPILLRRAARDGALLPFRQIVARGPYDGRGSRPAAPGALVRPLAELVSLFRRHYSRHALVNGKSGVMPVRPSPL</sequence>
<protein>
    <submittedName>
        <fullName evidence="1">Uncharacterized protein</fullName>
    </submittedName>
</protein>
<name>A0A918UXI4_9ACTN</name>
<reference evidence="1" key="1">
    <citation type="journal article" date="2014" name="Int. J. Syst. Evol. Microbiol.">
        <title>Complete genome sequence of Corynebacterium casei LMG S-19264T (=DSM 44701T), isolated from a smear-ripened cheese.</title>
        <authorList>
            <consortium name="US DOE Joint Genome Institute (JGI-PGF)"/>
            <person name="Walter F."/>
            <person name="Albersmeier A."/>
            <person name="Kalinowski J."/>
            <person name="Ruckert C."/>
        </authorList>
    </citation>
    <scope>NUCLEOTIDE SEQUENCE</scope>
    <source>
        <strain evidence="1">JCM 4815</strain>
    </source>
</reference>
<dbReference type="AlphaFoldDB" id="A0A918UXI4"/>
<dbReference type="Proteomes" id="UP000622166">
    <property type="component" value="Unassembled WGS sequence"/>
</dbReference>
<gene>
    <name evidence="1" type="ORF">GCM10010365_72020</name>
</gene>